<dbReference type="VEuPathDB" id="VectorBase:BGLB030498"/>
<feature type="transmembrane region" description="Helical" evidence="6">
    <location>
        <begin position="54"/>
        <end position="73"/>
    </location>
</feature>
<gene>
    <name evidence="9" type="primary">106062427</name>
</gene>
<feature type="domain" description="G-protein coupled receptors family 1 profile" evidence="8">
    <location>
        <begin position="34"/>
        <end position="213"/>
    </location>
</feature>
<dbReference type="Proteomes" id="UP000076420">
    <property type="component" value="Unassembled WGS sequence"/>
</dbReference>
<evidence type="ECO:0000256" key="1">
    <source>
        <dbReference type="ARBA" id="ARBA00004141"/>
    </source>
</evidence>
<accession>A0A2C9LFW3</accession>
<evidence type="ECO:0000313" key="9">
    <source>
        <dbReference type="EnsemblMetazoa" id="BGLB030498-PA"/>
    </source>
</evidence>
<dbReference type="InterPro" id="IPR022343">
    <property type="entry name" value="GCR1-cAMP_receptor"/>
</dbReference>
<dbReference type="SUPFAM" id="SSF81321">
    <property type="entry name" value="Family A G protein-coupled receptor-like"/>
    <property type="match status" value="1"/>
</dbReference>
<dbReference type="InterPro" id="IPR017981">
    <property type="entry name" value="GPCR_2-like_7TM"/>
</dbReference>
<dbReference type="PRINTS" id="PR02001">
    <property type="entry name" value="GCR1CAMPR"/>
</dbReference>
<dbReference type="Pfam" id="PF10320">
    <property type="entry name" value="7TM_GPCR_Srsx"/>
    <property type="match status" value="1"/>
</dbReference>
<dbReference type="AlphaFoldDB" id="A0A2C9LFW3"/>
<dbReference type="InterPro" id="IPR019424">
    <property type="entry name" value="7TM_GPCR_Srsx"/>
</dbReference>
<keyword evidence="4 6" id="KW-0472">Membrane</keyword>
<reference evidence="9" key="1">
    <citation type="submission" date="2020-05" db="UniProtKB">
        <authorList>
            <consortium name="EnsemblMetazoa"/>
        </authorList>
    </citation>
    <scope>IDENTIFICATION</scope>
    <source>
        <strain evidence="9">BB02</strain>
    </source>
</reference>
<evidence type="ECO:0000256" key="5">
    <source>
        <dbReference type="SAM" id="MobiDB-lite"/>
    </source>
</evidence>
<dbReference type="Gene3D" id="1.20.1070.10">
    <property type="entry name" value="Rhodopsin 7-helix transmembrane proteins"/>
    <property type="match status" value="1"/>
</dbReference>
<dbReference type="VEuPathDB" id="VectorBase:BGLAX_045600"/>
<dbReference type="PROSITE" id="PS50261">
    <property type="entry name" value="G_PROTEIN_RECEP_F2_4"/>
    <property type="match status" value="1"/>
</dbReference>
<evidence type="ECO:0000259" key="8">
    <source>
        <dbReference type="PROSITE" id="PS50262"/>
    </source>
</evidence>
<dbReference type="EnsemblMetazoa" id="BGLB030498-RA">
    <property type="protein sequence ID" value="BGLB030498-PA"/>
    <property type="gene ID" value="BGLB030498"/>
</dbReference>
<dbReference type="PANTHER" id="PTHR23112:SF47">
    <property type="entry name" value="G-PROTEIN COUPLED RECEPTOR 157"/>
    <property type="match status" value="1"/>
</dbReference>
<evidence type="ECO:0000256" key="4">
    <source>
        <dbReference type="ARBA" id="ARBA00023136"/>
    </source>
</evidence>
<dbReference type="OrthoDB" id="6063844at2759"/>
<feature type="compositionally biased region" description="Acidic residues" evidence="5">
    <location>
        <begin position="369"/>
        <end position="378"/>
    </location>
</feature>
<comment type="subcellular location">
    <subcellularLocation>
        <location evidence="1">Membrane</location>
        <topology evidence="1">Multi-pass membrane protein</topology>
    </subcellularLocation>
</comment>
<dbReference type="GO" id="GO:0004930">
    <property type="term" value="F:G protein-coupled receptor activity"/>
    <property type="evidence" value="ECO:0007669"/>
    <property type="project" value="TreeGrafter"/>
</dbReference>
<dbReference type="InterPro" id="IPR017452">
    <property type="entry name" value="GPCR_Rhodpsn_7TM"/>
</dbReference>
<dbReference type="PANTHER" id="PTHR23112">
    <property type="entry name" value="G PROTEIN-COUPLED RECEPTOR 157-RELATED"/>
    <property type="match status" value="1"/>
</dbReference>
<evidence type="ECO:0000259" key="7">
    <source>
        <dbReference type="PROSITE" id="PS50261"/>
    </source>
</evidence>
<feature type="transmembrane region" description="Helical" evidence="6">
    <location>
        <begin position="191"/>
        <end position="212"/>
    </location>
</feature>
<feature type="transmembrane region" description="Helical" evidence="6">
    <location>
        <begin position="131"/>
        <end position="150"/>
    </location>
</feature>
<dbReference type="GO" id="GO:0005886">
    <property type="term" value="C:plasma membrane"/>
    <property type="evidence" value="ECO:0007669"/>
    <property type="project" value="TreeGrafter"/>
</dbReference>
<feature type="region of interest" description="Disordered" evidence="5">
    <location>
        <begin position="343"/>
        <end position="378"/>
    </location>
</feature>
<keyword evidence="3 6" id="KW-1133">Transmembrane helix</keyword>
<feature type="transmembrane region" description="Helical" evidence="6">
    <location>
        <begin position="20"/>
        <end position="42"/>
    </location>
</feature>
<evidence type="ECO:0000313" key="10">
    <source>
        <dbReference type="Proteomes" id="UP000076420"/>
    </source>
</evidence>
<protein>
    <recommendedName>
        <fullName evidence="11">G-protein coupled receptors family 2 profile 2 domain-containing protein</fullName>
    </recommendedName>
</protein>
<name>A0A2C9LFW3_BIOGL</name>
<feature type="compositionally biased region" description="Low complexity" evidence="5">
    <location>
        <begin position="349"/>
        <end position="363"/>
    </location>
</feature>
<evidence type="ECO:0000256" key="3">
    <source>
        <dbReference type="ARBA" id="ARBA00022989"/>
    </source>
</evidence>
<evidence type="ECO:0000256" key="6">
    <source>
        <dbReference type="SAM" id="Phobius"/>
    </source>
</evidence>
<keyword evidence="2 6" id="KW-0812">Transmembrane</keyword>
<dbReference type="PROSITE" id="PS50262">
    <property type="entry name" value="G_PROTEIN_RECEP_F1_2"/>
    <property type="match status" value="1"/>
</dbReference>
<proteinExistence type="predicted"/>
<dbReference type="GO" id="GO:0007189">
    <property type="term" value="P:adenylate cyclase-activating G protein-coupled receptor signaling pathway"/>
    <property type="evidence" value="ECO:0007669"/>
    <property type="project" value="TreeGrafter"/>
</dbReference>
<feature type="transmembrane region" description="Helical" evidence="6">
    <location>
        <begin position="93"/>
        <end position="119"/>
    </location>
</feature>
<organism evidence="9 10">
    <name type="scientific">Biomphalaria glabrata</name>
    <name type="common">Bloodfluke planorb</name>
    <name type="synonym">Freshwater snail</name>
    <dbReference type="NCBI Taxonomy" id="6526"/>
    <lineage>
        <taxon>Eukaryota</taxon>
        <taxon>Metazoa</taxon>
        <taxon>Spiralia</taxon>
        <taxon>Lophotrochozoa</taxon>
        <taxon>Mollusca</taxon>
        <taxon>Gastropoda</taxon>
        <taxon>Heterobranchia</taxon>
        <taxon>Euthyneura</taxon>
        <taxon>Panpulmonata</taxon>
        <taxon>Hygrophila</taxon>
        <taxon>Lymnaeoidea</taxon>
        <taxon>Planorbidae</taxon>
        <taxon>Biomphalaria</taxon>
    </lineage>
</organism>
<dbReference type="KEGG" id="bgt:106062427"/>
<evidence type="ECO:0008006" key="11">
    <source>
        <dbReference type="Google" id="ProtNLM"/>
    </source>
</evidence>
<sequence>MAVDGRLPINITFQSVDTAYVLISDFVSVLSCIGCMVIIILYVAYKNLRTTSRLLLVCLSVADIFVCISTVLQTETYYESIALPQQKSYRCQISASLLVFSQICAALWTVAVTFYLFLCVTCRYVTVANRIIFLFHIFCWGMPILVATSAEISGVYGYSTQDLYLYHHPTSCWISDRVANPTQWHLLTVEGWVMAAFVSVSIMYLFITGSVMKQKGRGRVLAGDDVVQELAIQTANEHLRFIPALYVATRLWGTAYFFFTRYQDSSHLRASDWLMIFKAIGDNSQGLVNAIYFCTSSRQVRLVVGKKLSTLCFCCSGWCKQQKLNAQDKWKGVNSIVRMRKGPKRPKQLDGSDLDLSGISLDLPTESTGGEDEVIFER</sequence>
<feature type="domain" description="G-protein coupled receptors family 2 profile 2" evidence="7">
    <location>
        <begin position="20"/>
        <end position="297"/>
    </location>
</feature>
<evidence type="ECO:0000256" key="2">
    <source>
        <dbReference type="ARBA" id="ARBA00022692"/>
    </source>
</evidence>
<dbReference type="GO" id="GO:0007166">
    <property type="term" value="P:cell surface receptor signaling pathway"/>
    <property type="evidence" value="ECO:0007669"/>
    <property type="project" value="InterPro"/>
</dbReference>